<name>A0A6A6MI86_HEVBR</name>
<dbReference type="GO" id="GO:0003952">
    <property type="term" value="F:NAD+ synthase (glutamine-hydrolyzing) activity"/>
    <property type="evidence" value="ECO:0007669"/>
    <property type="project" value="UniProtKB-EC"/>
</dbReference>
<evidence type="ECO:0000256" key="6">
    <source>
        <dbReference type="ARBA" id="ARBA00022840"/>
    </source>
</evidence>
<sequence length="420" mass="46292">MDACVLVNGEVVSLGSQFSLKDVEVVLAQVDLDAVAARRGSTSVFQQENGRTRISSVAVPYKLCQPFNLQMPISSPIKINLYSSEEELSLGAACWLWDYLRRSGASGFLLPLSGGADSSSVAAIVGSMCQLVVKVRVPFFVVPKLKGRAKVLADEIGSWHLDVSIEIVVSALLSVIQTLTGKQTLNKVDGGSDVEIQGLRNIQARIRMVLALTLASVLPWVHKKSGFHLVLSSSNVDKELSGQLTKYGCSSADINPIGSINKQDIHAFLRWAATNLGYSSLAEIQAALPTLDDRGREMTSEELSVMESGEQFSGVVQYQCLRNLCHKWGSTLTPLEVANKVKKFFKYYSINRHKMTVLTPFYHAQSYSPDDNRCDIRQFLYNTRWSYQFRKIDEIVQDLQGDKVGITESSNRENIGASLG</sequence>
<evidence type="ECO:0000256" key="1">
    <source>
        <dbReference type="ARBA" id="ARBA00005188"/>
    </source>
</evidence>
<dbReference type="GO" id="GO:0005737">
    <property type="term" value="C:cytoplasm"/>
    <property type="evidence" value="ECO:0007669"/>
    <property type="project" value="InterPro"/>
</dbReference>
<dbReference type="Gene3D" id="3.40.50.620">
    <property type="entry name" value="HUPs"/>
    <property type="match status" value="1"/>
</dbReference>
<dbReference type="InterPro" id="IPR003694">
    <property type="entry name" value="NAD_synthase"/>
</dbReference>
<evidence type="ECO:0000256" key="3">
    <source>
        <dbReference type="ARBA" id="ARBA00012743"/>
    </source>
</evidence>
<dbReference type="Proteomes" id="UP000467840">
    <property type="component" value="Chromosome 15"/>
</dbReference>
<evidence type="ECO:0000313" key="10">
    <source>
        <dbReference type="EMBL" id="KAF2313491.1"/>
    </source>
</evidence>
<evidence type="ECO:0000256" key="2">
    <source>
        <dbReference type="ARBA" id="ARBA00007145"/>
    </source>
</evidence>
<keyword evidence="6" id="KW-0067">ATP-binding</keyword>
<comment type="pathway">
    <text evidence="1">Cofactor biosynthesis; NAD(+) biosynthesis; NAD(+) from deamido-NAD(+) (L-Gln route): step 1/1.</text>
</comment>
<keyword evidence="4" id="KW-0436">Ligase</keyword>
<dbReference type="CDD" id="cd00553">
    <property type="entry name" value="NAD_synthase"/>
    <property type="match status" value="1"/>
</dbReference>
<comment type="caution">
    <text evidence="10">The sequence shown here is derived from an EMBL/GenBank/DDBJ whole genome shotgun (WGS) entry which is preliminary data.</text>
</comment>
<evidence type="ECO:0000256" key="5">
    <source>
        <dbReference type="ARBA" id="ARBA00022741"/>
    </source>
</evidence>
<keyword evidence="11" id="KW-1185">Reference proteome</keyword>
<dbReference type="PANTHER" id="PTHR23090:SF15">
    <property type="entry name" value="GLUTAMINE-DEPENDENT NAD(+) SYNTHETASE"/>
    <property type="match status" value="1"/>
</dbReference>
<organism evidence="10 11">
    <name type="scientific">Hevea brasiliensis</name>
    <name type="common">Para rubber tree</name>
    <name type="synonym">Siphonia brasiliensis</name>
    <dbReference type="NCBI Taxonomy" id="3981"/>
    <lineage>
        <taxon>Eukaryota</taxon>
        <taxon>Viridiplantae</taxon>
        <taxon>Streptophyta</taxon>
        <taxon>Embryophyta</taxon>
        <taxon>Tracheophyta</taxon>
        <taxon>Spermatophyta</taxon>
        <taxon>Magnoliopsida</taxon>
        <taxon>eudicotyledons</taxon>
        <taxon>Gunneridae</taxon>
        <taxon>Pentapetalae</taxon>
        <taxon>rosids</taxon>
        <taxon>fabids</taxon>
        <taxon>Malpighiales</taxon>
        <taxon>Euphorbiaceae</taxon>
        <taxon>Crotonoideae</taxon>
        <taxon>Micrandreae</taxon>
        <taxon>Hevea</taxon>
    </lineage>
</organism>
<reference evidence="10 11" key="1">
    <citation type="journal article" date="2020" name="Mol. Plant">
        <title>The Chromosome-Based Rubber Tree Genome Provides New Insights into Spurge Genome Evolution and Rubber Biosynthesis.</title>
        <authorList>
            <person name="Liu J."/>
            <person name="Shi C."/>
            <person name="Shi C.C."/>
            <person name="Li W."/>
            <person name="Zhang Q.J."/>
            <person name="Zhang Y."/>
            <person name="Li K."/>
            <person name="Lu H.F."/>
            <person name="Shi C."/>
            <person name="Zhu S.T."/>
            <person name="Xiao Z.Y."/>
            <person name="Nan H."/>
            <person name="Yue Y."/>
            <person name="Zhu X.G."/>
            <person name="Wu Y."/>
            <person name="Hong X.N."/>
            <person name="Fan G.Y."/>
            <person name="Tong Y."/>
            <person name="Zhang D."/>
            <person name="Mao C.L."/>
            <person name="Liu Y.L."/>
            <person name="Hao S.J."/>
            <person name="Liu W.Q."/>
            <person name="Lv M.Q."/>
            <person name="Zhang H.B."/>
            <person name="Liu Y."/>
            <person name="Hu-Tang G.R."/>
            <person name="Wang J.P."/>
            <person name="Wang J.H."/>
            <person name="Sun Y.H."/>
            <person name="Ni S.B."/>
            <person name="Chen W.B."/>
            <person name="Zhang X.C."/>
            <person name="Jiao Y.N."/>
            <person name="Eichler E.E."/>
            <person name="Li G.H."/>
            <person name="Liu X."/>
            <person name="Gao L.Z."/>
        </authorList>
    </citation>
    <scope>NUCLEOTIDE SEQUENCE [LARGE SCALE GENOMIC DNA]</scope>
    <source>
        <strain evidence="11">cv. GT1</strain>
        <tissue evidence="10">Leaf</tissue>
    </source>
</reference>
<comment type="similarity">
    <text evidence="2">In the C-terminal section; belongs to the NAD synthetase family.</text>
</comment>
<dbReference type="InterPro" id="IPR014729">
    <property type="entry name" value="Rossmann-like_a/b/a_fold"/>
</dbReference>
<dbReference type="UniPathway" id="UPA00253"/>
<evidence type="ECO:0000313" key="11">
    <source>
        <dbReference type="Proteomes" id="UP000467840"/>
    </source>
</evidence>
<accession>A0A6A6MI86</accession>
<dbReference type="PIRSF" id="PIRSF006630">
    <property type="entry name" value="NADS_GAT"/>
    <property type="match status" value="1"/>
</dbReference>
<evidence type="ECO:0000256" key="4">
    <source>
        <dbReference type="ARBA" id="ARBA00022598"/>
    </source>
</evidence>
<dbReference type="InterPro" id="IPR022310">
    <property type="entry name" value="NAD/GMP_synthase"/>
</dbReference>
<protein>
    <recommendedName>
        <fullName evidence="3">NAD(+) synthase (glutamine-hydrolyzing)</fullName>
        <ecNumber evidence="3">6.3.5.1</ecNumber>
    </recommendedName>
    <alternativeName>
        <fullName evidence="8">NAD(+) synthase [glutamine-hydrolyzing]</fullName>
    </alternativeName>
</protein>
<dbReference type="EC" id="6.3.5.1" evidence="3"/>
<keyword evidence="7" id="KW-0520">NAD</keyword>
<dbReference type="GO" id="GO:0004359">
    <property type="term" value="F:glutaminase activity"/>
    <property type="evidence" value="ECO:0007669"/>
    <property type="project" value="InterPro"/>
</dbReference>
<dbReference type="GO" id="GO:0005524">
    <property type="term" value="F:ATP binding"/>
    <property type="evidence" value="ECO:0007669"/>
    <property type="project" value="UniProtKB-KW"/>
</dbReference>
<evidence type="ECO:0000256" key="7">
    <source>
        <dbReference type="ARBA" id="ARBA00023027"/>
    </source>
</evidence>
<keyword evidence="5" id="KW-0547">Nucleotide-binding</keyword>
<dbReference type="EMBL" id="JAAGAX010000005">
    <property type="protein sequence ID" value="KAF2313491.1"/>
    <property type="molecule type" value="Genomic_DNA"/>
</dbReference>
<feature type="domain" description="NAD/GMP synthase" evidence="9">
    <location>
        <begin position="95"/>
        <end position="271"/>
    </location>
</feature>
<gene>
    <name evidence="10" type="ORF">GH714_011245</name>
</gene>
<dbReference type="Pfam" id="PF02540">
    <property type="entry name" value="NAD_synthase"/>
    <property type="match status" value="1"/>
</dbReference>
<evidence type="ECO:0000256" key="8">
    <source>
        <dbReference type="ARBA" id="ARBA00030681"/>
    </source>
</evidence>
<evidence type="ECO:0000259" key="9">
    <source>
        <dbReference type="Pfam" id="PF02540"/>
    </source>
</evidence>
<dbReference type="FunFam" id="3.40.50.620:FF:000036">
    <property type="entry name" value="Glutamine-dependent NAD(+) synthetase"/>
    <property type="match status" value="1"/>
</dbReference>
<dbReference type="SUPFAM" id="SSF52402">
    <property type="entry name" value="Adenine nucleotide alpha hydrolases-like"/>
    <property type="match status" value="1"/>
</dbReference>
<dbReference type="GO" id="GO:0009435">
    <property type="term" value="P:NAD+ biosynthetic process"/>
    <property type="evidence" value="ECO:0007669"/>
    <property type="project" value="UniProtKB-UniPathway"/>
</dbReference>
<dbReference type="AlphaFoldDB" id="A0A6A6MI86"/>
<proteinExistence type="inferred from homology"/>
<dbReference type="PANTHER" id="PTHR23090">
    <property type="entry name" value="NH 3 /GLUTAMINE-DEPENDENT NAD + SYNTHETASE"/>
    <property type="match status" value="1"/>
</dbReference>
<dbReference type="InterPro" id="IPR014445">
    <property type="entry name" value="Gln-dep_NAD_synthase"/>
</dbReference>